<dbReference type="InterPro" id="IPR053950">
    <property type="entry name" value="CAP_N"/>
</dbReference>
<organism evidence="2 3">
    <name type="scientific">Phaseolus coccineus</name>
    <name type="common">Scarlet runner bean</name>
    <name type="synonym">Phaseolus multiflorus</name>
    <dbReference type="NCBI Taxonomy" id="3886"/>
    <lineage>
        <taxon>Eukaryota</taxon>
        <taxon>Viridiplantae</taxon>
        <taxon>Streptophyta</taxon>
        <taxon>Embryophyta</taxon>
        <taxon>Tracheophyta</taxon>
        <taxon>Spermatophyta</taxon>
        <taxon>Magnoliopsida</taxon>
        <taxon>eudicotyledons</taxon>
        <taxon>Gunneridae</taxon>
        <taxon>Pentapetalae</taxon>
        <taxon>rosids</taxon>
        <taxon>fabids</taxon>
        <taxon>Fabales</taxon>
        <taxon>Fabaceae</taxon>
        <taxon>Papilionoideae</taxon>
        <taxon>50 kb inversion clade</taxon>
        <taxon>NPAAA clade</taxon>
        <taxon>indigoferoid/millettioid clade</taxon>
        <taxon>Phaseoleae</taxon>
        <taxon>Phaseolus</taxon>
    </lineage>
</organism>
<comment type="caution">
    <text evidence="2">The sequence shown here is derived from an EMBL/GenBank/DDBJ whole genome shotgun (WGS) entry which is preliminary data.</text>
</comment>
<evidence type="ECO:0000259" key="1">
    <source>
        <dbReference type="Pfam" id="PF21938"/>
    </source>
</evidence>
<dbReference type="InterPro" id="IPR036222">
    <property type="entry name" value="CAP_N_sf"/>
</dbReference>
<gene>
    <name evidence="2" type="ORF">VNO80_16553</name>
</gene>
<sequence length="126" mass="13810">MCVNCDVGTVVEIEALTFFKLNLHDPVGALHDPIESSQQFSCTAKAIGGQVLDVSKIVQEAFDVEKELLIKLKLTQKLDLAGFGDFLKPLNEVITKATNLTKGRKSYFFNHLKADADSLSALAWIA</sequence>
<feature type="domain" description="CAP N-terminal" evidence="1">
    <location>
        <begin position="38"/>
        <end position="126"/>
    </location>
</feature>
<dbReference type="Pfam" id="PF21938">
    <property type="entry name" value="CAP_N"/>
    <property type="match status" value="1"/>
</dbReference>
<dbReference type="SUPFAM" id="SSF101278">
    <property type="entry name" value="N-terminal domain of adenylylcyclase associated protein, CAP"/>
    <property type="match status" value="1"/>
</dbReference>
<accession>A0AAN9MMD6</accession>
<protein>
    <recommendedName>
        <fullName evidence="1">CAP N-terminal domain-containing protein</fullName>
    </recommendedName>
</protein>
<dbReference type="GO" id="GO:0007015">
    <property type="term" value="P:actin filament organization"/>
    <property type="evidence" value="ECO:0007669"/>
    <property type="project" value="TreeGrafter"/>
</dbReference>
<reference evidence="2 3" key="1">
    <citation type="submission" date="2024-01" db="EMBL/GenBank/DDBJ databases">
        <title>The genomes of 5 underutilized Papilionoideae crops provide insights into root nodulation and disease resistanc.</title>
        <authorList>
            <person name="Jiang F."/>
        </authorList>
    </citation>
    <scope>NUCLEOTIDE SEQUENCE [LARGE SCALE GENOMIC DNA]</scope>
    <source>
        <strain evidence="2">JINMINGXINNONG_FW02</strain>
        <tissue evidence="2">Leaves</tissue>
    </source>
</reference>
<name>A0AAN9MMD6_PHACN</name>
<dbReference type="InterPro" id="IPR001837">
    <property type="entry name" value="Adenylate_cyclase-assoc_CAP"/>
</dbReference>
<dbReference type="GO" id="GO:0005737">
    <property type="term" value="C:cytoplasm"/>
    <property type="evidence" value="ECO:0007669"/>
    <property type="project" value="TreeGrafter"/>
</dbReference>
<keyword evidence="3" id="KW-1185">Reference proteome</keyword>
<dbReference type="AlphaFoldDB" id="A0AAN9MMD6"/>
<dbReference type="GO" id="GO:0003779">
    <property type="term" value="F:actin binding"/>
    <property type="evidence" value="ECO:0007669"/>
    <property type="project" value="InterPro"/>
</dbReference>
<evidence type="ECO:0000313" key="2">
    <source>
        <dbReference type="EMBL" id="KAK7357269.1"/>
    </source>
</evidence>
<dbReference type="PANTHER" id="PTHR10652">
    <property type="entry name" value="ADENYLYL CYCLASE-ASSOCIATED PROTEIN"/>
    <property type="match status" value="1"/>
</dbReference>
<dbReference type="PANTHER" id="PTHR10652:SF0">
    <property type="entry name" value="ADENYLYL CYCLASE-ASSOCIATED PROTEIN"/>
    <property type="match status" value="1"/>
</dbReference>
<dbReference type="Proteomes" id="UP001374584">
    <property type="component" value="Unassembled WGS sequence"/>
</dbReference>
<proteinExistence type="predicted"/>
<dbReference type="Gene3D" id="1.25.40.330">
    <property type="entry name" value="Adenylate cyclase-associated CAP, N-terminal domain"/>
    <property type="match status" value="1"/>
</dbReference>
<dbReference type="EMBL" id="JAYMYR010000006">
    <property type="protein sequence ID" value="KAK7357269.1"/>
    <property type="molecule type" value="Genomic_DNA"/>
</dbReference>
<dbReference type="GO" id="GO:0019933">
    <property type="term" value="P:cAMP-mediated signaling"/>
    <property type="evidence" value="ECO:0007669"/>
    <property type="project" value="TreeGrafter"/>
</dbReference>
<evidence type="ECO:0000313" key="3">
    <source>
        <dbReference type="Proteomes" id="UP001374584"/>
    </source>
</evidence>
<dbReference type="GO" id="GO:0008179">
    <property type="term" value="F:adenylate cyclase binding"/>
    <property type="evidence" value="ECO:0007669"/>
    <property type="project" value="TreeGrafter"/>
</dbReference>